<dbReference type="Proteomes" id="UP001432027">
    <property type="component" value="Unassembled WGS sequence"/>
</dbReference>
<protein>
    <submittedName>
        <fullName evidence="1">Uncharacterized protein</fullName>
    </submittedName>
</protein>
<feature type="non-terminal residue" evidence="1">
    <location>
        <position position="65"/>
    </location>
</feature>
<organism evidence="1 2">
    <name type="scientific">Pristionchus entomophagus</name>
    <dbReference type="NCBI Taxonomy" id="358040"/>
    <lineage>
        <taxon>Eukaryota</taxon>
        <taxon>Metazoa</taxon>
        <taxon>Ecdysozoa</taxon>
        <taxon>Nematoda</taxon>
        <taxon>Chromadorea</taxon>
        <taxon>Rhabditida</taxon>
        <taxon>Rhabditina</taxon>
        <taxon>Diplogasteromorpha</taxon>
        <taxon>Diplogasteroidea</taxon>
        <taxon>Neodiplogasteridae</taxon>
        <taxon>Pristionchus</taxon>
    </lineage>
</organism>
<accession>A0AAV5S9W2</accession>
<feature type="non-terminal residue" evidence="1">
    <location>
        <position position="1"/>
    </location>
</feature>
<dbReference type="AlphaFoldDB" id="A0AAV5S9W2"/>
<proteinExistence type="predicted"/>
<evidence type="ECO:0000313" key="1">
    <source>
        <dbReference type="EMBL" id="GMS77834.1"/>
    </source>
</evidence>
<gene>
    <name evidence="1" type="ORF">PENTCL1PPCAC_9</name>
</gene>
<sequence>FPDHFEKAHYWIKKQWKLFVPQEFLTAMDMHNRMLEKLSYLIFTVEISNEVKSMDDDVAMSEVYR</sequence>
<comment type="caution">
    <text evidence="1">The sequence shown here is derived from an EMBL/GenBank/DDBJ whole genome shotgun (WGS) entry which is preliminary data.</text>
</comment>
<evidence type="ECO:0000313" key="2">
    <source>
        <dbReference type="Proteomes" id="UP001432027"/>
    </source>
</evidence>
<keyword evidence="2" id="KW-1185">Reference proteome</keyword>
<reference evidence="1" key="1">
    <citation type="submission" date="2023-10" db="EMBL/GenBank/DDBJ databases">
        <title>Genome assembly of Pristionchus species.</title>
        <authorList>
            <person name="Yoshida K."/>
            <person name="Sommer R.J."/>
        </authorList>
    </citation>
    <scope>NUCLEOTIDE SEQUENCE</scope>
    <source>
        <strain evidence="1">RS0144</strain>
    </source>
</reference>
<dbReference type="EMBL" id="BTSX01000001">
    <property type="protein sequence ID" value="GMS77834.1"/>
    <property type="molecule type" value="Genomic_DNA"/>
</dbReference>
<name>A0AAV5S9W2_9BILA</name>